<dbReference type="GO" id="GO:0032993">
    <property type="term" value="C:protein-DNA complex"/>
    <property type="evidence" value="ECO:0007669"/>
    <property type="project" value="TreeGrafter"/>
</dbReference>
<dbReference type="PANTHER" id="PTHR48111:SF3">
    <property type="entry name" value="TRANSCRIPTIONAL REGULATORY PROTEIN BTSR"/>
    <property type="match status" value="1"/>
</dbReference>
<feature type="domain" description="Response regulatory" evidence="4">
    <location>
        <begin position="2"/>
        <end position="115"/>
    </location>
</feature>
<dbReference type="Gene3D" id="3.40.50.2300">
    <property type="match status" value="1"/>
</dbReference>
<dbReference type="RefSeq" id="WP_070069409.1">
    <property type="nucleotide sequence ID" value="NZ_MKKK01000012.1"/>
</dbReference>
<gene>
    <name evidence="6" type="ORF">BJI46_02245</name>
</gene>
<dbReference type="SUPFAM" id="SSF52172">
    <property type="entry name" value="CheY-like"/>
    <property type="match status" value="1"/>
</dbReference>
<keyword evidence="7" id="KW-1185">Reference proteome</keyword>
<dbReference type="SMART" id="SM00448">
    <property type="entry name" value="REC"/>
    <property type="match status" value="1"/>
</dbReference>
<evidence type="ECO:0000256" key="2">
    <source>
        <dbReference type="ARBA" id="ARBA00023125"/>
    </source>
</evidence>
<evidence type="ECO:0000256" key="3">
    <source>
        <dbReference type="PROSITE-ProRule" id="PRU00169"/>
    </source>
</evidence>
<dbReference type="PROSITE" id="PS50110">
    <property type="entry name" value="RESPONSE_REGULATORY"/>
    <property type="match status" value="1"/>
</dbReference>
<dbReference type="STRING" id="1262585.BJI46_02245"/>
<sequence length="246" mass="28324">MKIIICDDEPLARERLLRMLTQLGHDVLAQAANGRQAIDLVKQYQPDVILLDMRMPEMSGLECAALLNQLNMPPAMIFCTAFDQYALDAFKAAACDYLLKPVSMDDLKQALDRSMRINQAQLQHIAYSEVMTGASSCRQHIAARTHRGMELIALDDIYYFLADQKYVMVKHKQGQVLIDETLKELEQEFSERFIRIHRNALLSLKYLDGIELIDGGQYQIRCKEIDDRLLISRRHLSSIKERMHVL</sequence>
<dbReference type="InterPro" id="IPR011006">
    <property type="entry name" value="CheY-like_superfamily"/>
</dbReference>
<dbReference type="InterPro" id="IPR001789">
    <property type="entry name" value="Sig_transdc_resp-reg_receiver"/>
</dbReference>
<dbReference type="InterPro" id="IPR007492">
    <property type="entry name" value="LytTR_DNA-bd_dom"/>
</dbReference>
<keyword evidence="3" id="KW-0597">Phosphoprotein</keyword>
<dbReference type="GO" id="GO:0005829">
    <property type="term" value="C:cytosol"/>
    <property type="evidence" value="ECO:0007669"/>
    <property type="project" value="TreeGrafter"/>
</dbReference>
<dbReference type="AlphaFoldDB" id="A0A1E7RDC9"/>
<keyword evidence="2 6" id="KW-0238">DNA-binding</keyword>
<evidence type="ECO:0000313" key="6">
    <source>
        <dbReference type="EMBL" id="OEY97262.1"/>
    </source>
</evidence>
<dbReference type="Proteomes" id="UP000185895">
    <property type="component" value="Unassembled WGS sequence"/>
</dbReference>
<dbReference type="EMBL" id="MKKK01000012">
    <property type="protein sequence ID" value="OEY97262.1"/>
    <property type="molecule type" value="Genomic_DNA"/>
</dbReference>
<dbReference type="OrthoDB" id="236568at2"/>
<dbReference type="SMART" id="SM00850">
    <property type="entry name" value="LytTR"/>
    <property type="match status" value="1"/>
</dbReference>
<dbReference type="GO" id="GO:0000976">
    <property type="term" value="F:transcription cis-regulatory region binding"/>
    <property type="evidence" value="ECO:0007669"/>
    <property type="project" value="TreeGrafter"/>
</dbReference>
<keyword evidence="1" id="KW-0902">Two-component regulatory system</keyword>
<proteinExistence type="predicted"/>
<dbReference type="InterPro" id="IPR039420">
    <property type="entry name" value="WalR-like"/>
</dbReference>
<accession>A0A1E7RDC9</accession>
<reference evidence="6 7" key="1">
    <citation type="submission" date="2016-09" db="EMBL/GenBank/DDBJ databases">
        <authorList>
            <person name="Capua I."/>
            <person name="De Benedictis P."/>
            <person name="Joannis T."/>
            <person name="Lombin L.H."/>
            <person name="Cattoli G."/>
        </authorList>
    </citation>
    <scope>NUCLEOTIDE SEQUENCE [LARGE SCALE GENOMIC DNA]</scope>
    <source>
        <strain evidence="6 7">ANC 4671</strain>
    </source>
</reference>
<comment type="caution">
    <text evidence="6">The sequence shown here is derived from an EMBL/GenBank/DDBJ whole genome shotgun (WGS) entry which is preliminary data.</text>
</comment>
<evidence type="ECO:0000313" key="7">
    <source>
        <dbReference type="Proteomes" id="UP000185895"/>
    </source>
</evidence>
<protein>
    <submittedName>
        <fullName evidence="6">DNA-binding response regulator</fullName>
    </submittedName>
</protein>
<dbReference type="Gene3D" id="2.40.50.1020">
    <property type="entry name" value="LytTr DNA-binding domain"/>
    <property type="match status" value="1"/>
</dbReference>
<evidence type="ECO:0000259" key="5">
    <source>
        <dbReference type="PROSITE" id="PS50930"/>
    </source>
</evidence>
<dbReference type="Pfam" id="PF04397">
    <property type="entry name" value="LytTR"/>
    <property type="match status" value="1"/>
</dbReference>
<dbReference type="Pfam" id="PF00072">
    <property type="entry name" value="Response_reg"/>
    <property type="match status" value="1"/>
</dbReference>
<name>A0A1E7RDC9_9GAMM</name>
<feature type="modified residue" description="4-aspartylphosphate" evidence="3">
    <location>
        <position position="52"/>
    </location>
</feature>
<dbReference type="PROSITE" id="PS50930">
    <property type="entry name" value="HTH_LYTTR"/>
    <property type="match status" value="1"/>
</dbReference>
<dbReference type="PANTHER" id="PTHR48111">
    <property type="entry name" value="REGULATOR OF RPOS"/>
    <property type="match status" value="1"/>
</dbReference>
<evidence type="ECO:0000259" key="4">
    <source>
        <dbReference type="PROSITE" id="PS50110"/>
    </source>
</evidence>
<feature type="domain" description="HTH LytTR-type" evidence="5">
    <location>
        <begin position="141"/>
        <end position="245"/>
    </location>
</feature>
<dbReference type="GO" id="GO:0006355">
    <property type="term" value="P:regulation of DNA-templated transcription"/>
    <property type="evidence" value="ECO:0007669"/>
    <property type="project" value="TreeGrafter"/>
</dbReference>
<organism evidence="6 7">
    <name type="scientific">Acinetobacter qingfengensis</name>
    <dbReference type="NCBI Taxonomy" id="1262585"/>
    <lineage>
        <taxon>Bacteria</taxon>
        <taxon>Pseudomonadati</taxon>
        <taxon>Pseudomonadota</taxon>
        <taxon>Gammaproteobacteria</taxon>
        <taxon>Moraxellales</taxon>
        <taxon>Moraxellaceae</taxon>
        <taxon>Acinetobacter</taxon>
    </lineage>
</organism>
<evidence type="ECO:0000256" key="1">
    <source>
        <dbReference type="ARBA" id="ARBA00023012"/>
    </source>
</evidence>
<dbReference type="GO" id="GO:0000156">
    <property type="term" value="F:phosphorelay response regulator activity"/>
    <property type="evidence" value="ECO:0007669"/>
    <property type="project" value="TreeGrafter"/>
</dbReference>